<proteinExistence type="predicted"/>
<evidence type="ECO:0000313" key="1">
    <source>
        <dbReference type="Proteomes" id="UP000095287"/>
    </source>
</evidence>
<keyword evidence="1" id="KW-1185">Reference proteome</keyword>
<organism evidence="1 2">
    <name type="scientific">Steinernema glaseri</name>
    <dbReference type="NCBI Taxonomy" id="37863"/>
    <lineage>
        <taxon>Eukaryota</taxon>
        <taxon>Metazoa</taxon>
        <taxon>Ecdysozoa</taxon>
        <taxon>Nematoda</taxon>
        <taxon>Chromadorea</taxon>
        <taxon>Rhabditida</taxon>
        <taxon>Tylenchina</taxon>
        <taxon>Panagrolaimomorpha</taxon>
        <taxon>Strongyloidoidea</taxon>
        <taxon>Steinernematidae</taxon>
        <taxon>Steinernema</taxon>
    </lineage>
</organism>
<protein>
    <submittedName>
        <fullName evidence="2">Secreted protein</fullName>
    </submittedName>
</protein>
<reference evidence="2" key="1">
    <citation type="submission" date="2016-11" db="UniProtKB">
        <authorList>
            <consortium name="WormBaseParasite"/>
        </authorList>
    </citation>
    <scope>IDENTIFICATION</scope>
</reference>
<accession>A0A1I8A7P6</accession>
<dbReference type="Proteomes" id="UP000095287">
    <property type="component" value="Unplaced"/>
</dbReference>
<dbReference type="AlphaFoldDB" id="A0A1I8A7P6"/>
<name>A0A1I8A7P6_9BILA</name>
<evidence type="ECO:0000313" key="2">
    <source>
        <dbReference type="WBParaSite" id="L893_g33511.t2"/>
    </source>
</evidence>
<dbReference type="WBParaSite" id="L893_g33511.t2">
    <property type="protein sequence ID" value="L893_g33511.t2"/>
    <property type="gene ID" value="L893_g33511"/>
</dbReference>
<sequence length="97" mass="10391">MKLLTADVPSLPELCCLMLQGVVPLLRTAHEVVDVKKVAERAELVAQPHRTDLARHEDLAHLPTDDEQLCGAKHGGIVANELHFAGEVAEDGPLGAV</sequence>